<evidence type="ECO:0000313" key="5">
    <source>
        <dbReference type="EMBL" id="CAF1025326.1"/>
    </source>
</evidence>
<evidence type="ECO:0000313" key="7">
    <source>
        <dbReference type="Proteomes" id="UP000663832"/>
    </source>
</evidence>
<organism evidence="6 7">
    <name type="scientific">Adineta steineri</name>
    <dbReference type="NCBI Taxonomy" id="433720"/>
    <lineage>
        <taxon>Eukaryota</taxon>
        <taxon>Metazoa</taxon>
        <taxon>Spiralia</taxon>
        <taxon>Gnathifera</taxon>
        <taxon>Rotifera</taxon>
        <taxon>Eurotatoria</taxon>
        <taxon>Bdelloidea</taxon>
        <taxon>Adinetida</taxon>
        <taxon>Adinetidae</taxon>
        <taxon>Adineta</taxon>
    </lineage>
</organism>
<dbReference type="CDD" id="cd06661">
    <property type="entry name" value="GGCT_like"/>
    <property type="match status" value="1"/>
</dbReference>
<keyword evidence="7" id="KW-1185">Reference proteome</keyword>
<protein>
    <recommendedName>
        <fullName evidence="1">gamma-glutamylcyclotransferase</fullName>
        <ecNumber evidence="1">4.3.2.9</ecNumber>
    </recommendedName>
</protein>
<keyword evidence="2" id="KW-0456">Lyase</keyword>
<dbReference type="Proteomes" id="UP000663832">
    <property type="component" value="Unassembled WGS sequence"/>
</dbReference>
<dbReference type="Pfam" id="PF13772">
    <property type="entry name" value="AIG2_2"/>
    <property type="match status" value="1"/>
</dbReference>
<evidence type="ECO:0000256" key="4">
    <source>
        <dbReference type="PIRSR" id="PIRSR617939-2"/>
    </source>
</evidence>
<evidence type="ECO:0000256" key="1">
    <source>
        <dbReference type="ARBA" id="ARBA00012346"/>
    </source>
</evidence>
<dbReference type="SUPFAM" id="SSF110857">
    <property type="entry name" value="Gamma-glutamyl cyclotransferase-like"/>
    <property type="match status" value="1"/>
</dbReference>
<dbReference type="InterPro" id="IPR013024">
    <property type="entry name" value="GGCT-like"/>
</dbReference>
<dbReference type="GO" id="GO:0003839">
    <property type="term" value="F:gamma-glutamylcyclotransferase activity"/>
    <property type="evidence" value="ECO:0007669"/>
    <property type="project" value="UniProtKB-EC"/>
</dbReference>
<dbReference type="EMBL" id="CAJNOM010000099">
    <property type="protein sequence ID" value="CAF1045573.1"/>
    <property type="molecule type" value="Genomic_DNA"/>
</dbReference>
<dbReference type="PANTHER" id="PTHR12935:SF0">
    <property type="entry name" value="GAMMA-GLUTAMYLCYCLOTRANSFERASE"/>
    <property type="match status" value="1"/>
</dbReference>
<proteinExistence type="predicted"/>
<feature type="binding site" evidence="4">
    <location>
        <begin position="6"/>
        <end position="11"/>
    </location>
    <ligand>
        <name>substrate</name>
    </ligand>
</feature>
<dbReference type="AlphaFoldDB" id="A0A814K7G6"/>
<feature type="binding site" evidence="4">
    <location>
        <position position="122"/>
    </location>
    <ligand>
        <name>substrate</name>
    </ligand>
</feature>
<name>A0A814K7G6_9BILA</name>
<dbReference type="OrthoDB" id="2924818at2759"/>
<dbReference type="InterPro" id="IPR036568">
    <property type="entry name" value="GGCT-like_sf"/>
</dbReference>
<dbReference type="Gene3D" id="3.10.490.10">
    <property type="entry name" value="Gamma-glutamyl cyclotransferase-like"/>
    <property type="match status" value="1"/>
</dbReference>
<dbReference type="EMBL" id="CAJNOI010000082">
    <property type="protein sequence ID" value="CAF1025326.1"/>
    <property type="molecule type" value="Genomic_DNA"/>
</dbReference>
<evidence type="ECO:0000256" key="2">
    <source>
        <dbReference type="ARBA" id="ARBA00023239"/>
    </source>
</evidence>
<dbReference type="EC" id="4.3.2.9" evidence="1"/>
<reference evidence="6" key="1">
    <citation type="submission" date="2021-02" db="EMBL/GenBank/DDBJ databases">
        <authorList>
            <person name="Nowell W R."/>
        </authorList>
    </citation>
    <scope>NUCLEOTIDE SEQUENCE</scope>
</reference>
<dbReference type="InterPro" id="IPR017939">
    <property type="entry name" value="G-Glutamylcylcotransferase"/>
</dbReference>
<accession>A0A814K7G6</accession>
<gene>
    <name evidence="5" type="ORF">BJG266_LOCUS17227</name>
    <name evidence="6" type="ORF">QVE165_LOCUS17319</name>
</gene>
<feature type="active site" description="Proton acceptor" evidence="3">
    <location>
        <position position="82"/>
    </location>
</feature>
<dbReference type="PANTHER" id="PTHR12935">
    <property type="entry name" value="GAMMA-GLUTAMYLCYCLOTRANSFERASE"/>
    <property type="match status" value="1"/>
</dbReference>
<sequence length="184" mass="21458">MNTFNYFGYASNLKESLLEERIGNDHPISVNIGRLNDYQFRFNHKQIDGYGRANIVPMKGSYVNGLVYVINEKHKDYLLKTEPGYKIIEVNIELDCDHSIIQAMTFIDETNIQQDFLPSNEYLQTIINGAKDHHFSKDYIDYIISIANNEQGRRSVINLSEAHNIFFYCGLLLKYEAKYESSFY</sequence>
<comment type="caution">
    <text evidence="6">The sequence shown here is derived from an EMBL/GenBank/DDBJ whole genome shotgun (WGS) entry which is preliminary data.</text>
</comment>
<evidence type="ECO:0000313" key="6">
    <source>
        <dbReference type="EMBL" id="CAF1045573.1"/>
    </source>
</evidence>
<evidence type="ECO:0000256" key="3">
    <source>
        <dbReference type="PIRSR" id="PIRSR617939-1"/>
    </source>
</evidence>
<dbReference type="Proteomes" id="UP000663877">
    <property type="component" value="Unassembled WGS sequence"/>
</dbReference>